<dbReference type="PANTHER" id="PTHR43130">
    <property type="entry name" value="ARAC-FAMILY TRANSCRIPTIONAL REGULATOR"/>
    <property type="match status" value="1"/>
</dbReference>
<accession>A0A1V9FVQ0</accession>
<sequence>MVYSCYIYTMAKAKKKLVVVVPMPGIFLLDVAGPCDVFAAADKQVNGNGGYDILLASPVNTKKISTKSGVELNCAVTVNTINRPIDTVIIAGFSWPLLENGDRFFQWLKGVYPKVNRIASICVGAYALAEAGILDGKQATTHWEYSQQFQQRYPQVKVDTDPFFTRDTNVYTSGGVASGIDLSLALVEEDHGRELALQVARKLILHLKRPGYQSQFSKVLEIHRLENSIGGKLYSWMIRHLGEDLSIQHLAEHSNMSVRNFARVFQKETGITPAKFVEKVRVEVARRYLEDSDLSIDQIATKCGLGGLISMRRTFLRHMNVSPSDYRRTFRTSLQPIEE</sequence>
<comment type="caution">
    <text evidence="4">The sequence shown here is derived from an EMBL/GenBank/DDBJ whole genome shotgun (WGS) entry which is preliminary data.</text>
</comment>
<dbReference type="GO" id="GO:0043565">
    <property type="term" value="F:sequence-specific DNA binding"/>
    <property type="evidence" value="ECO:0007669"/>
    <property type="project" value="InterPro"/>
</dbReference>
<dbReference type="EMBL" id="LVYD01000051">
    <property type="protein sequence ID" value="OQP62425.1"/>
    <property type="molecule type" value="Genomic_DNA"/>
</dbReference>
<evidence type="ECO:0000313" key="5">
    <source>
        <dbReference type="Proteomes" id="UP000192796"/>
    </source>
</evidence>
<dbReference type="SMART" id="SM00342">
    <property type="entry name" value="HTH_ARAC"/>
    <property type="match status" value="1"/>
</dbReference>
<name>A0A1V9FVQ0_9BACT</name>
<dbReference type="AlphaFoldDB" id="A0A1V9FVQ0"/>
<protein>
    <recommendedName>
        <fullName evidence="3">HTH araC/xylS-type domain-containing protein</fullName>
    </recommendedName>
</protein>
<feature type="domain" description="HTH araC/xylS-type" evidence="3">
    <location>
        <begin position="231"/>
        <end position="329"/>
    </location>
</feature>
<keyword evidence="1" id="KW-0805">Transcription regulation</keyword>
<proteinExistence type="predicted"/>
<dbReference type="PROSITE" id="PS01124">
    <property type="entry name" value="HTH_ARAC_FAMILY_2"/>
    <property type="match status" value="1"/>
</dbReference>
<dbReference type="Proteomes" id="UP000192796">
    <property type="component" value="Unassembled WGS sequence"/>
</dbReference>
<dbReference type="Pfam" id="PF01965">
    <property type="entry name" value="DJ-1_PfpI"/>
    <property type="match status" value="1"/>
</dbReference>
<dbReference type="SUPFAM" id="SSF52317">
    <property type="entry name" value="Class I glutamine amidotransferase-like"/>
    <property type="match status" value="1"/>
</dbReference>
<dbReference type="PANTHER" id="PTHR43130:SF3">
    <property type="entry name" value="HTH-TYPE TRANSCRIPTIONAL REGULATOR RV1931C"/>
    <property type="match status" value="1"/>
</dbReference>
<evidence type="ECO:0000256" key="1">
    <source>
        <dbReference type="ARBA" id="ARBA00023015"/>
    </source>
</evidence>
<keyword evidence="2" id="KW-0804">Transcription</keyword>
<dbReference type="InterPro" id="IPR052158">
    <property type="entry name" value="INH-QAR"/>
</dbReference>
<dbReference type="InterPro" id="IPR029062">
    <property type="entry name" value="Class_I_gatase-like"/>
</dbReference>
<dbReference type="Gene3D" id="3.40.50.880">
    <property type="match status" value="1"/>
</dbReference>
<dbReference type="InterPro" id="IPR009057">
    <property type="entry name" value="Homeodomain-like_sf"/>
</dbReference>
<evidence type="ECO:0000256" key="2">
    <source>
        <dbReference type="ARBA" id="ARBA00023163"/>
    </source>
</evidence>
<dbReference type="GO" id="GO:0003700">
    <property type="term" value="F:DNA-binding transcription factor activity"/>
    <property type="evidence" value="ECO:0007669"/>
    <property type="project" value="InterPro"/>
</dbReference>
<dbReference type="OrthoDB" id="9803764at2"/>
<evidence type="ECO:0000313" key="4">
    <source>
        <dbReference type="EMBL" id="OQP62425.1"/>
    </source>
</evidence>
<dbReference type="STRING" id="1703345.A3860_29140"/>
<dbReference type="Gene3D" id="1.10.10.60">
    <property type="entry name" value="Homeodomain-like"/>
    <property type="match status" value="1"/>
</dbReference>
<reference evidence="4 5" key="1">
    <citation type="submission" date="2016-03" db="EMBL/GenBank/DDBJ databases">
        <title>Niastella vici sp. nov., isolated from farmland soil.</title>
        <authorList>
            <person name="Chen L."/>
            <person name="Wang D."/>
            <person name="Yang S."/>
            <person name="Wang G."/>
        </authorList>
    </citation>
    <scope>NUCLEOTIDE SEQUENCE [LARGE SCALE GENOMIC DNA]</scope>
    <source>
        <strain evidence="4 5">DJ57</strain>
    </source>
</reference>
<dbReference type="CDD" id="cd03137">
    <property type="entry name" value="GATase1_AraC_1"/>
    <property type="match status" value="1"/>
</dbReference>
<organism evidence="4 5">
    <name type="scientific">Niastella vici</name>
    <dbReference type="NCBI Taxonomy" id="1703345"/>
    <lineage>
        <taxon>Bacteria</taxon>
        <taxon>Pseudomonadati</taxon>
        <taxon>Bacteroidota</taxon>
        <taxon>Chitinophagia</taxon>
        <taxon>Chitinophagales</taxon>
        <taxon>Chitinophagaceae</taxon>
        <taxon>Niastella</taxon>
    </lineage>
</organism>
<keyword evidence="5" id="KW-1185">Reference proteome</keyword>
<dbReference type="Pfam" id="PF12833">
    <property type="entry name" value="HTH_18"/>
    <property type="match status" value="1"/>
</dbReference>
<dbReference type="InterPro" id="IPR002818">
    <property type="entry name" value="DJ-1/PfpI"/>
</dbReference>
<dbReference type="InterPro" id="IPR018060">
    <property type="entry name" value="HTH_AraC"/>
</dbReference>
<gene>
    <name evidence="4" type="ORF">A3860_29140</name>
</gene>
<evidence type="ECO:0000259" key="3">
    <source>
        <dbReference type="PROSITE" id="PS01124"/>
    </source>
</evidence>
<dbReference type="SUPFAM" id="SSF46689">
    <property type="entry name" value="Homeodomain-like"/>
    <property type="match status" value="2"/>
</dbReference>